<accession>A0A2T3AN62</accession>
<feature type="transmembrane region" description="Helical" evidence="1">
    <location>
        <begin position="21"/>
        <end position="46"/>
    </location>
</feature>
<proteinExistence type="predicted"/>
<reference evidence="2 3" key="1">
    <citation type="journal article" date="2018" name="Mycol. Prog.">
        <title>Coniella lustricola, a new species from submerged detritus.</title>
        <authorList>
            <person name="Raudabaugh D.B."/>
            <person name="Iturriaga T."/>
            <person name="Carver A."/>
            <person name="Mondo S."/>
            <person name="Pangilinan J."/>
            <person name="Lipzen A."/>
            <person name="He G."/>
            <person name="Amirebrahimi M."/>
            <person name="Grigoriev I.V."/>
            <person name="Miller A.N."/>
        </authorList>
    </citation>
    <scope>NUCLEOTIDE SEQUENCE [LARGE SCALE GENOMIC DNA]</scope>
    <source>
        <strain evidence="2 3">B22-T-1</strain>
    </source>
</reference>
<keyword evidence="3" id="KW-1185">Reference proteome</keyword>
<dbReference type="AlphaFoldDB" id="A0A2T3AN62"/>
<evidence type="ECO:0000256" key="1">
    <source>
        <dbReference type="SAM" id="Phobius"/>
    </source>
</evidence>
<keyword evidence="1" id="KW-1133">Transmembrane helix</keyword>
<dbReference type="Proteomes" id="UP000241462">
    <property type="component" value="Unassembled WGS sequence"/>
</dbReference>
<protein>
    <submittedName>
        <fullName evidence="2">Uncharacterized protein</fullName>
    </submittedName>
</protein>
<sequence length="241" mass="25609">MIHAPLTIANRAKGNLQRLPCCILHFFIIPHHLASVIAAPLIYMLAHTATPPNKAPNPTAAVLAGAAGLLVEPVPVADAAVPVPVAEFFNELTLALNELVRPPSSELRLLLTLPVAVASTELMELARLAASLVTLATSEDRSDKRLDTSEANGRVLVMLRPMSEVMSEAIEAAAEVTPPMAEEMPSTAEERPLPASEVAVWRMPPGSALTSVWVASAKSWADTSEAAKAARNVDGRIVNLW</sequence>
<dbReference type="InParanoid" id="A0A2T3AN62"/>
<gene>
    <name evidence="2" type="ORF">BD289DRAFT_420449</name>
</gene>
<evidence type="ECO:0000313" key="2">
    <source>
        <dbReference type="EMBL" id="PSS03881.1"/>
    </source>
</evidence>
<dbReference type="EMBL" id="KZ678373">
    <property type="protein sequence ID" value="PSS03881.1"/>
    <property type="molecule type" value="Genomic_DNA"/>
</dbReference>
<keyword evidence="1" id="KW-0472">Membrane</keyword>
<keyword evidence="1" id="KW-0812">Transmembrane</keyword>
<name>A0A2T3AN62_9PEZI</name>
<evidence type="ECO:0000313" key="3">
    <source>
        <dbReference type="Proteomes" id="UP000241462"/>
    </source>
</evidence>
<organism evidence="2 3">
    <name type="scientific">Coniella lustricola</name>
    <dbReference type="NCBI Taxonomy" id="2025994"/>
    <lineage>
        <taxon>Eukaryota</taxon>
        <taxon>Fungi</taxon>
        <taxon>Dikarya</taxon>
        <taxon>Ascomycota</taxon>
        <taxon>Pezizomycotina</taxon>
        <taxon>Sordariomycetes</taxon>
        <taxon>Sordariomycetidae</taxon>
        <taxon>Diaporthales</taxon>
        <taxon>Schizoparmaceae</taxon>
        <taxon>Coniella</taxon>
    </lineage>
</organism>